<reference evidence="1" key="1">
    <citation type="submission" date="2020-10" db="EMBL/GenBank/DDBJ databases">
        <authorList>
            <person name="Han B."/>
            <person name="Lu T."/>
            <person name="Zhao Q."/>
            <person name="Huang X."/>
            <person name="Zhao Y."/>
        </authorList>
    </citation>
    <scope>NUCLEOTIDE SEQUENCE</scope>
</reference>
<protein>
    <submittedName>
        <fullName evidence="1">Uncharacterized protein</fullName>
    </submittedName>
</protein>
<evidence type="ECO:0000313" key="2">
    <source>
        <dbReference type="Proteomes" id="UP000604825"/>
    </source>
</evidence>
<accession>A0A811NQD2</accession>
<dbReference type="EMBL" id="CAJGYO010000004">
    <property type="protein sequence ID" value="CAD6226315.1"/>
    <property type="molecule type" value="Genomic_DNA"/>
</dbReference>
<organism evidence="1 2">
    <name type="scientific">Miscanthus lutarioriparius</name>
    <dbReference type="NCBI Taxonomy" id="422564"/>
    <lineage>
        <taxon>Eukaryota</taxon>
        <taxon>Viridiplantae</taxon>
        <taxon>Streptophyta</taxon>
        <taxon>Embryophyta</taxon>
        <taxon>Tracheophyta</taxon>
        <taxon>Spermatophyta</taxon>
        <taxon>Magnoliopsida</taxon>
        <taxon>Liliopsida</taxon>
        <taxon>Poales</taxon>
        <taxon>Poaceae</taxon>
        <taxon>PACMAD clade</taxon>
        <taxon>Panicoideae</taxon>
        <taxon>Andropogonodae</taxon>
        <taxon>Andropogoneae</taxon>
        <taxon>Saccharinae</taxon>
        <taxon>Miscanthus</taxon>
    </lineage>
</organism>
<gene>
    <name evidence="1" type="ORF">NCGR_LOCUS18179</name>
</gene>
<keyword evidence="2" id="KW-1185">Reference proteome</keyword>
<sequence>MELGSEDGGIFIMGMEKDDDQAADPELLLLPHIMDLPAVRARAAGVVRQKTPLAFPRQGGWMHGGAFIMDEEMMTDELTGTRNPLQLRHTY</sequence>
<comment type="caution">
    <text evidence="1">The sequence shown here is derived from an EMBL/GenBank/DDBJ whole genome shotgun (WGS) entry which is preliminary data.</text>
</comment>
<proteinExistence type="predicted"/>
<dbReference type="AlphaFoldDB" id="A0A811NQD2"/>
<dbReference type="Proteomes" id="UP000604825">
    <property type="component" value="Unassembled WGS sequence"/>
</dbReference>
<name>A0A811NQD2_9POAL</name>
<evidence type="ECO:0000313" key="1">
    <source>
        <dbReference type="EMBL" id="CAD6226315.1"/>
    </source>
</evidence>